<feature type="transmembrane region" description="Helical" evidence="2">
    <location>
        <begin position="48"/>
        <end position="67"/>
    </location>
</feature>
<dbReference type="EMBL" id="FNJI01000005">
    <property type="protein sequence ID" value="SDO74473.1"/>
    <property type="molecule type" value="Genomic_DNA"/>
</dbReference>
<evidence type="ECO:0000256" key="1">
    <source>
        <dbReference type="SAM" id="MobiDB-lite"/>
    </source>
</evidence>
<feature type="domain" description="Type II secretion system protein GspB C-terminal" evidence="3">
    <location>
        <begin position="177"/>
        <end position="235"/>
    </location>
</feature>
<name>A0A1H0M252_9BACT</name>
<keyword evidence="5" id="KW-1185">Reference proteome</keyword>
<reference evidence="4 5" key="1">
    <citation type="submission" date="2016-10" db="EMBL/GenBank/DDBJ databases">
        <authorList>
            <person name="de Groot N.N."/>
        </authorList>
    </citation>
    <scope>NUCLEOTIDE SEQUENCE [LARGE SCALE GENOMIC DNA]</scope>
    <source>
        <strain evidence="4 5">DSM 12130</strain>
    </source>
</reference>
<accession>A0A1H0M252</accession>
<feature type="region of interest" description="Disordered" evidence="1">
    <location>
        <begin position="11"/>
        <end position="31"/>
    </location>
</feature>
<dbReference type="GO" id="GO:0015627">
    <property type="term" value="C:type II protein secretion system complex"/>
    <property type="evidence" value="ECO:0007669"/>
    <property type="project" value="InterPro"/>
</dbReference>
<gene>
    <name evidence="4" type="ORF">SAMN05660330_00953</name>
</gene>
<organism evidence="4 5">
    <name type="scientific">Desulforhopalus singaporensis</name>
    <dbReference type="NCBI Taxonomy" id="91360"/>
    <lineage>
        <taxon>Bacteria</taxon>
        <taxon>Pseudomonadati</taxon>
        <taxon>Thermodesulfobacteriota</taxon>
        <taxon>Desulfobulbia</taxon>
        <taxon>Desulfobulbales</taxon>
        <taxon>Desulfocapsaceae</taxon>
        <taxon>Desulforhopalus</taxon>
    </lineage>
</organism>
<evidence type="ECO:0000256" key="2">
    <source>
        <dbReference type="SAM" id="Phobius"/>
    </source>
</evidence>
<keyword evidence="2" id="KW-1133">Transmembrane helix</keyword>
<evidence type="ECO:0000313" key="5">
    <source>
        <dbReference type="Proteomes" id="UP000199073"/>
    </source>
</evidence>
<sequence length="237" mass="26300">MSFILDALQKSDHERHKESASPLYSAHGSYPQAALPPKNGNTRFFKPLLYLIILAVPIGAALLFFSAHRDQQEAPATATLAQQVKSPDRHHYPHTQSADSSVAAIDTGEQPAGVVLQDGPALPESLQPPRLSPEKRKVIFQYFRDQSDNTLEVAPKNTEPAAVPDFSELAENIKSRIPPLHFAGHTYSETPDQRMIIINNNIVKEGDMVDARLRLVEITWEGVVLEFAGTRFAMEVR</sequence>
<dbReference type="RefSeq" id="WP_176761091.1">
    <property type="nucleotide sequence ID" value="NZ_FNJI01000005.1"/>
</dbReference>
<protein>
    <submittedName>
        <fullName evidence="4">Type II secretion system protein B</fullName>
    </submittedName>
</protein>
<keyword evidence="2" id="KW-0472">Membrane</keyword>
<dbReference type="AlphaFoldDB" id="A0A1H0M252"/>
<keyword evidence="2" id="KW-0812">Transmembrane</keyword>
<feature type="region of interest" description="Disordered" evidence="1">
    <location>
        <begin position="76"/>
        <end position="99"/>
    </location>
</feature>
<proteinExistence type="predicted"/>
<dbReference type="STRING" id="91360.SAMN05660330_00953"/>
<evidence type="ECO:0000259" key="3">
    <source>
        <dbReference type="Pfam" id="PF16537"/>
    </source>
</evidence>
<dbReference type="InterPro" id="IPR032389">
    <property type="entry name" value="GspB_C"/>
</dbReference>
<dbReference type="Pfam" id="PF16537">
    <property type="entry name" value="T2SSB"/>
    <property type="match status" value="1"/>
</dbReference>
<evidence type="ECO:0000313" key="4">
    <source>
        <dbReference type="EMBL" id="SDO74473.1"/>
    </source>
</evidence>
<dbReference type="Proteomes" id="UP000199073">
    <property type="component" value="Unassembled WGS sequence"/>
</dbReference>